<gene>
    <name evidence="2" type="ORF">MPLG2_3740</name>
</gene>
<evidence type="ECO:0000313" key="3">
    <source>
        <dbReference type="Proteomes" id="UP000238164"/>
    </source>
</evidence>
<reference evidence="2 3" key="1">
    <citation type="submission" date="2018-02" db="EMBL/GenBank/DDBJ databases">
        <authorList>
            <person name="Cohen D.B."/>
            <person name="Kent A.D."/>
        </authorList>
    </citation>
    <scope>NUCLEOTIDE SEQUENCE [LARGE SCALE GENOMIC DNA]</scope>
    <source>
        <strain evidence="2">1</strain>
    </source>
</reference>
<dbReference type="EMBL" id="LT985188">
    <property type="protein sequence ID" value="SPD88770.1"/>
    <property type="molecule type" value="Genomic_DNA"/>
</dbReference>
<feature type="compositionally biased region" description="Polar residues" evidence="1">
    <location>
        <begin position="68"/>
        <end position="87"/>
    </location>
</feature>
<feature type="region of interest" description="Disordered" evidence="1">
    <location>
        <begin position="68"/>
        <end position="105"/>
    </location>
</feature>
<evidence type="ECO:0000313" key="2">
    <source>
        <dbReference type="EMBL" id="SPD88770.1"/>
    </source>
</evidence>
<proteinExistence type="predicted"/>
<name>A0A2N9JL62_9ACTN</name>
<dbReference type="AlphaFoldDB" id="A0A2N9JL62"/>
<sequence length="105" mass="11235">MGTVLLLAQGTVLLLAQDAAAARDLDGARRTCHPVALGMSWFLSDANRAPEHLTRVRWRELGTVSISRQTGRPNTCPESTARSTHQGVVQGVDRGVPLSTNTADT</sequence>
<dbReference type="KEGG" id="mgg:MPLG2_3740"/>
<dbReference type="Proteomes" id="UP000238164">
    <property type="component" value="Chromosome 1"/>
</dbReference>
<protein>
    <submittedName>
        <fullName evidence="2">Uncharacterized protein</fullName>
    </submittedName>
</protein>
<keyword evidence="3" id="KW-1185">Reference proteome</keyword>
<organism evidence="2 3">
    <name type="scientific">Micropruina glycogenica</name>
    <dbReference type="NCBI Taxonomy" id="75385"/>
    <lineage>
        <taxon>Bacteria</taxon>
        <taxon>Bacillati</taxon>
        <taxon>Actinomycetota</taxon>
        <taxon>Actinomycetes</taxon>
        <taxon>Propionibacteriales</taxon>
        <taxon>Nocardioidaceae</taxon>
        <taxon>Micropruina</taxon>
    </lineage>
</organism>
<evidence type="ECO:0000256" key="1">
    <source>
        <dbReference type="SAM" id="MobiDB-lite"/>
    </source>
</evidence>
<accession>A0A2N9JL62</accession>